<dbReference type="InterPro" id="IPR006034">
    <property type="entry name" value="Asparaginase/glutaminase-like"/>
</dbReference>
<feature type="active site" evidence="7">
    <location>
        <position position="86"/>
    </location>
</feature>
<dbReference type="PANTHER" id="PTHR11707:SF28">
    <property type="entry name" value="60 KDA LYSOPHOSPHOLIPASE"/>
    <property type="match status" value="1"/>
</dbReference>
<reference evidence="12" key="1">
    <citation type="submission" date="2019-03" db="EMBL/GenBank/DDBJ databases">
        <title>Snf2 controls pulcherriminic acid biosynthesis and connects pigmentation and antifungal activity of the yeast Metschnikowia pulcherrima.</title>
        <authorList>
            <person name="Gore-Lloyd D."/>
            <person name="Sumann I."/>
            <person name="Brachmann A.O."/>
            <person name="Schneeberger K."/>
            <person name="Ortiz-Merino R.A."/>
            <person name="Moreno-Beltran M."/>
            <person name="Schlaefli M."/>
            <person name="Kirner P."/>
            <person name="Santos Kron A."/>
            <person name="Wolfe K.H."/>
            <person name="Piel J."/>
            <person name="Ahrens C.H."/>
            <person name="Henk D."/>
            <person name="Freimoser F.M."/>
        </authorList>
    </citation>
    <scope>NUCLEOTIDE SEQUENCE [LARGE SCALE GENOMIC DNA]</scope>
    <source>
        <strain evidence="12">APC 1.2</strain>
    </source>
</reference>
<dbReference type="InterPro" id="IPR037152">
    <property type="entry name" value="L-asparaginase_N_sf"/>
</dbReference>
<protein>
    <recommendedName>
        <fullName evidence="2">asparaginase</fullName>
        <ecNumber evidence="2">3.5.1.1</ecNumber>
    </recommendedName>
</protein>
<dbReference type="SMART" id="SM00870">
    <property type="entry name" value="Asparaginase"/>
    <property type="match status" value="1"/>
</dbReference>
<dbReference type="PANTHER" id="PTHR11707">
    <property type="entry name" value="L-ASPARAGINASE"/>
    <property type="match status" value="1"/>
</dbReference>
<evidence type="ECO:0000256" key="7">
    <source>
        <dbReference type="PROSITE-ProRule" id="PRU10099"/>
    </source>
</evidence>
<dbReference type="InterPro" id="IPR027473">
    <property type="entry name" value="L-asparaginase_C"/>
</dbReference>
<dbReference type="Pfam" id="PF00710">
    <property type="entry name" value="Asparaginase"/>
    <property type="match status" value="1"/>
</dbReference>
<evidence type="ECO:0000256" key="4">
    <source>
        <dbReference type="ARBA" id="ARBA00049366"/>
    </source>
</evidence>
<evidence type="ECO:0000256" key="3">
    <source>
        <dbReference type="ARBA" id="ARBA00022801"/>
    </source>
</evidence>
<gene>
    <name evidence="11" type="primary">MPUL0B01560</name>
    <name evidence="11" type="ORF">METSCH_B01560</name>
</gene>
<dbReference type="SUPFAM" id="SSF53774">
    <property type="entry name" value="Glutaminase/Asparaginase"/>
    <property type="match status" value="1"/>
</dbReference>
<feature type="binding site" evidence="6">
    <location>
        <position position="132"/>
    </location>
    <ligand>
        <name>substrate</name>
    </ligand>
</feature>
<evidence type="ECO:0000259" key="10">
    <source>
        <dbReference type="Pfam" id="PF17763"/>
    </source>
</evidence>
<dbReference type="PIRSF" id="PIRSF001220">
    <property type="entry name" value="L-ASNase_gatD"/>
    <property type="match status" value="1"/>
</dbReference>
<feature type="binding site" evidence="6">
    <location>
        <begin position="163"/>
        <end position="164"/>
    </location>
    <ligand>
        <name>substrate</name>
    </ligand>
</feature>
<evidence type="ECO:0000256" key="5">
    <source>
        <dbReference type="PIRSR" id="PIRSR001220-1"/>
    </source>
</evidence>
<proteinExistence type="inferred from homology"/>
<keyword evidence="12" id="KW-1185">Reference proteome</keyword>
<dbReference type="GO" id="GO:0006530">
    <property type="term" value="P:L-asparagine catabolic process"/>
    <property type="evidence" value="ECO:0007669"/>
    <property type="project" value="UniProtKB-ARBA"/>
</dbReference>
<dbReference type="PRINTS" id="PR00139">
    <property type="entry name" value="ASNGLNASE"/>
</dbReference>
<feature type="active site" description="O-isoaspartyl threonine intermediate" evidence="5">
    <location>
        <position position="86"/>
    </location>
</feature>
<organism evidence="11 12">
    <name type="scientific">Metschnikowia aff. pulcherrima</name>
    <dbReference type="NCBI Taxonomy" id="2163413"/>
    <lineage>
        <taxon>Eukaryota</taxon>
        <taxon>Fungi</taxon>
        <taxon>Dikarya</taxon>
        <taxon>Ascomycota</taxon>
        <taxon>Saccharomycotina</taxon>
        <taxon>Pichiomycetes</taxon>
        <taxon>Metschnikowiaceae</taxon>
        <taxon>Metschnikowia</taxon>
    </lineage>
</organism>
<evidence type="ECO:0000256" key="6">
    <source>
        <dbReference type="PIRSR" id="PIRSR001220-2"/>
    </source>
</evidence>
<comment type="similarity">
    <text evidence="1 8">Belongs to the asparaginase 1 family.</text>
</comment>
<dbReference type="NCBIfam" id="TIGR00520">
    <property type="entry name" value="asnASE_II"/>
    <property type="match status" value="1"/>
</dbReference>
<dbReference type="FunFam" id="3.40.50.1170:FF:000001">
    <property type="entry name" value="L-asparaginase 2"/>
    <property type="match status" value="1"/>
</dbReference>
<accession>A0A4P6XMV9</accession>
<dbReference type="GO" id="GO:0004067">
    <property type="term" value="F:asparaginase activity"/>
    <property type="evidence" value="ECO:0007669"/>
    <property type="project" value="UniProtKB-UniRule"/>
</dbReference>
<feature type="domain" description="L-asparaginase N-terminal" evidence="9">
    <location>
        <begin position="78"/>
        <end position="265"/>
    </location>
</feature>
<keyword evidence="3" id="KW-0378">Hydrolase</keyword>
<evidence type="ECO:0000256" key="1">
    <source>
        <dbReference type="ARBA" id="ARBA00010518"/>
    </source>
</evidence>
<dbReference type="InterPro" id="IPR040919">
    <property type="entry name" value="Asparaginase_C"/>
</dbReference>
<dbReference type="InterPro" id="IPR004550">
    <property type="entry name" value="AsnASE_II"/>
</dbReference>
<dbReference type="InterPro" id="IPR027474">
    <property type="entry name" value="L-asparaginase_N"/>
</dbReference>
<dbReference type="STRING" id="2163413.A0A4P6XMV9"/>
<dbReference type="CDD" id="cd08964">
    <property type="entry name" value="L-asparaginase_II"/>
    <property type="match status" value="1"/>
</dbReference>
<evidence type="ECO:0000256" key="2">
    <source>
        <dbReference type="ARBA" id="ARBA00012920"/>
    </source>
</evidence>
<dbReference type="Gene3D" id="3.40.50.40">
    <property type="match status" value="1"/>
</dbReference>
<dbReference type="PIRSF" id="PIRSF500176">
    <property type="entry name" value="L_ASNase"/>
    <property type="match status" value="1"/>
</dbReference>
<dbReference type="AlphaFoldDB" id="A0A4P6XMV9"/>
<dbReference type="Proteomes" id="UP000292447">
    <property type="component" value="Chromosome II"/>
</dbReference>
<evidence type="ECO:0000313" key="12">
    <source>
        <dbReference type="Proteomes" id="UP000292447"/>
    </source>
</evidence>
<evidence type="ECO:0000259" key="9">
    <source>
        <dbReference type="Pfam" id="PF00710"/>
    </source>
</evidence>
<feature type="domain" description="Asparaginase/glutaminase C-terminal" evidence="10">
    <location>
        <begin position="290"/>
        <end position="401"/>
    </location>
</feature>
<name>A0A4P6XMV9_9ASCO</name>
<dbReference type="Gene3D" id="3.40.50.1170">
    <property type="entry name" value="L-asparaginase, N-terminal domain"/>
    <property type="match status" value="1"/>
</dbReference>
<dbReference type="EC" id="3.5.1.1" evidence="2"/>
<dbReference type="PROSITE" id="PS00144">
    <property type="entry name" value="ASN_GLN_ASE_1"/>
    <property type="match status" value="1"/>
</dbReference>
<dbReference type="EMBL" id="CP034457">
    <property type="protein sequence ID" value="QBM86964.1"/>
    <property type="molecule type" value="Genomic_DNA"/>
</dbReference>
<evidence type="ECO:0000256" key="8">
    <source>
        <dbReference type="RuleBase" id="RU004456"/>
    </source>
</evidence>
<dbReference type="InterPro" id="IPR020827">
    <property type="entry name" value="Asparaginase/glutaminase_AS1"/>
</dbReference>
<evidence type="ECO:0000313" key="11">
    <source>
        <dbReference type="EMBL" id="QBM86964.1"/>
    </source>
</evidence>
<comment type="catalytic activity">
    <reaction evidence="4">
        <text>L-asparagine + H2O = L-aspartate + NH4(+)</text>
        <dbReference type="Rhea" id="RHEA:21016"/>
        <dbReference type="ChEBI" id="CHEBI:15377"/>
        <dbReference type="ChEBI" id="CHEBI:28938"/>
        <dbReference type="ChEBI" id="CHEBI:29991"/>
        <dbReference type="ChEBI" id="CHEBI:58048"/>
        <dbReference type="EC" id="3.5.1.1"/>
    </reaction>
</comment>
<dbReference type="PROSITE" id="PS51732">
    <property type="entry name" value="ASN_GLN_ASE_3"/>
    <property type="match status" value="1"/>
</dbReference>
<dbReference type="InterPro" id="IPR036152">
    <property type="entry name" value="Asp/glu_Ase-like_sf"/>
</dbReference>
<dbReference type="Pfam" id="PF17763">
    <property type="entry name" value="Asparaginase_C"/>
    <property type="match status" value="1"/>
</dbReference>
<sequence>MGSGAVSCVIFATRWTTSDIFFHSFAKMSAPGTIDESIDIQEDRSDIFHPVYTVRYRQNSIGTIDSVSSVGSQKLPVIKILGTGGTIAAKGALAIPQPGYHVDLTIEDLIASVPDLSHTCELEFEQVFNIDSKEITTKHLLHLRSKVQESIQHCDGVVITHGTDTFEETAFFLDSTVDFMDKPVVMCGSMRPLTSVSADGPSNLYQACVVASDKQSRGRGVLVTLNDKIGSGYYISKTDANSLDTFKSLGHGYLGNFVAGEAHYYFPALKPSGLKNFQLPPLFSGSLPEVAIFYAHQNFNNDLIKLAVKHMHLKGIVMATMGAGSLSDLTNEVLGEISSENHLPVIYSKRSTDGMIPISGLPKSDNHFLVASGYLNPPKARILLQLCLFEQMDIKQIRNVFAGVYGG</sequence>